<proteinExistence type="predicted"/>
<dbReference type="Proteomes" id="UP000785679">
    <property type="component" value="Unassembled WGS sequence"/>
</dbReference>
<reference evidence="3" key="1">
    <citation type="submission" date="2019-06" db="EMBL/GenBank/DDBJ databases">
        <authorList>
            <person name="Zheng W."/>
        </authorList>
    </citation>
    <scope>NUCLEOTIDE SEQUENCE</scope>
    <source>
        <strain evidence="3">QDHG01</strain>
    </source>
</reference>
<dbReference type="AlphaFoldDB" id="A0A8J8T9V1"/>
<evidence type="ECO:0000256" key="1">
    <source>
        <dbReference type="SAM" id="Coils"/>
    </source>
</evidence>
<organism evidence="3 4">
    <name type="scientific">Halteria grandinella</name>
    <dbReference type="NCBI Taxonomy" id="5974"/>
    <lineage>
        <taxon>Eukaryota</taxon>
        <taxon>Sar</taxon>
        <taxon>Alveolata</taxon>
        <taxon>Ciliophora</taxon>
        <taxon>Intramacronucleata</taxon>
        <taxon>Spirotrichea</taxon>
        <taxon>Stichotrichia</taxon>
        <taxon>Sporadotrichida</taxon>
        <taxon>Halteriidae</taxon>
        <taxon>Halteria</taxon>
    </lineage>
</organism>
<feature type="coiled-coil region" evidence="1">
    <location>
        <begin position="551"/>
        <end position="578"/>
    </location>
</feature>
<feature type="region of interest" description="Disordered" evidence="2">
    <location>
        <begin position="610"/>
        <end position="631"/>
    </location>
</feature>
<protein>
    <submittedName>
        <fullName evidence="3">Uncharacterized protein</fullName>
    </submittedName>
</protein>
<evidence type="ECO:0000313" key="4">
    <source>
        <dbReference type="Proteomes" id="UP000785679"/>
    </source>
</evidence>
<dbReference type="OrthoDB" id="299329at2759"/>
<evidence type="ECO:0000313" key="3">
    <source>
        <dbReference type="EMBL" id="TNV86628.1"/>
    </source>
</evidence>
<dbReference type="EMBL" id="RRYP01000940">
    <property type="protein sequence ID" value="TNV86628.1"/>
    <property type="molecule type" value="Genomic_DNA"/>
</dbReference>
<accession>A0A8J8T9V1</accession>
<evidence type="ECO:0000256" key="2">
    <source>
        <dbReference type="SAM" id="MobiDB-lite"/>
    </source>
</evidence>
<keyword evidence="1" id="KW-0175">Coiled coil</keyword>
<sequence>MVHKDSTKAMALSLAIVINTSLTFYIDPIEYKLQLDLPIGLPSQDDGTKSDLSQFDKRIELAKDTHPLAAFATMDHLDDSLDSSASRHNQRMPAPPDYNEDPKMKLRFDKFRPQDYEGKKFDKERKDMQAQLSSALNQQVRHQMEKQLSVKQIIDEEKRIVQDRFQEDMKRVQESALQQMRGLEQQTFAVKNKNEKLQRVLVEKEATLLETQSLNAKLQSEVKTLTSQRDLSDAKLQALQQYTTDLQVKYDQLQIADSEKAQALTELLQNDIPSRLVEYKRQIQELRATLGAKEKEKEQYLAGFELGSNDYYSKQLLERQSNDMINFQKTIEEYERRQSLCEKKWTDLIQESQLSNEKAETFKEQLEKQRETYNRLLTMTEKRVIEANHAIALAYSEHGAEDKKQAAEFLSQQVYALYEERRALLSDKDELTTELNELQRANVALRCDLERYRSLLSEDFLHNGGQGNHTAVQLFHKVEELQDLLIQHKQTTDVSLIVDAHAQIRALNIELAKKTKLIDDLKSKVQHFTSKRNARELGQDEDVVEYLVTIVKDKERVIDELQLKVTQLVRREQEMKERVEKYEFIYDVPPEQKANHKRFYEKEEVVMNTEANSQSGISGRPGTGKSTTQGNIDAMLNKFKSGQGQRPALKQEVEKSEWLYF</sequence>
<feature type="coiled-coil region" evidence="1">
    <location>
        <begin position="421"/>
        <end position="455"/>
    </location>
</feature>
<feature type="region of interest" description="Disordered" evidence="2">
    <location>
        <begin position="80"/>
        <end position="103"/>
    </location>
</feature>
<feature type="coiled-coil region" evidence="1">
    <location>
        <begin position="166"/>
        <end position="228"/>
    </location>
</feature>
<keyword evidence="4" id="KW-1185">Reference proteome</keyword>
<feature type="coiled-coil region" evidence="1">
    <location>
        <begin position="276"/>
        <end position="383"/>
    </location>
</feature>
<gene>
    <name evidence="3" type="ORF">FGO68_gene116</name>
</gene>
<comment type="caution">
    <text evidence="3">The sequence shown here is derived from an EMBL/GenBank/DDBJ whole genome shotgun (WGS) entry which is preliminary data.</text>
</comment>
<name>A0A8J8T9V1_HALGN</name>